<dbReference type="InParanoid" id="Q2H3G7"/>
<dbReference type="HOGENOM" id="CLU_000960_22_0_1"/>
<keyword evidence="9" id="KW-1185">Reference proteome</keyword>
<reference evidence="9" key="1">
    <citation type="journal article" date="2015" name="Genome Announc.">
        <title>Draft genome sequence of the cellulolytic fungus Chaetomium globosum.</title>
        <authorList>
            <person name="Cuomo C.A."/>
            <person name="Untereiner W.A."/>
            <person name="Ma L.-J."/>
            <person name="Grabherr M."/>
            <person name="Birren B.W."/>
        </authorList>
    </citation>
    <scope>NUCLEOTIDE SEQUENCE [LARGE SCALE GENOMIC DNA]</scope>
    <source>
        <strain evidence="9">ATCC 6205 / CBS 148.51 / DSM 1962 / NBRC 6347 / NRRL 1970</strain>
    </source>
</reference>
<keyword evidence="2 6" id="KW-0812">Transmembrane</keyword>
<feature type="transmembrane region" description="Helical" evidence="6">
    <location>
        <begin position="123"/>
        <end position="140"/>
    </location>
</feature>
<feature type="transmembrane region" description="Helical" evidence="6">
    <location>
        <begin position="278"/>
        <end position="297"/>
    </location>
</feature>
<feature type="transmembrane region" description="Helical" evidence="6">
    <location>
        <begin position="380"/>
        <end position="399"/>
    </location>
</feature>
<dbReference type="GeneID" id="4391375"/>
<feature type="domain" description="Major facilitator superfamily (MFS) profile" evidence="7">
    <location>
        <begin position="57"/>
        <end position="548"/>
    </location>
</feature>
<dbReference type="Gene3D" id="1.20.1720.10">
    <property type="entry name" value="Multidrug resistance protein D"/>
    <property type="match status" value="1"/>
</dbReference>
<dbReference type="InterPro" id="IPR020846">
    <property type="entry name" value="MFS_dom"/>
</dbReference>
<dbReference type="InterPro" id="IPR011701">
    <property type="entry name" value="MFS"/>
</dbReference>
<dbReference type="FunCoup" id="Q2H3G7">
    <property type="interactions" value="24"/>
</dbReference>
<dbReference type="RefSeq" id="XP_001222893.1">
    <property type="nucleotide sequence ID" value="XM_001222892.1"/>
</dbReference>
<dbReference type="PANTHER" id="PTHR23501">
    <property type="entry name" value="MAJOR FACILITATOR SUPERFAMILY"/>
    <property type="match status" value="1"/>
</dbReference>
<feature type="transmembrane region" description="Helical" evidence="6">
    <location>
        <begin position="54"/>
        <end position="79"/>
    </location>
</feature>
<evidence type="ECO:0000256" key="5">
    <source>
        <dbReference type="SAM" id="MobiDB-lite"/>
    </source>
</evidence>
<feature type="transmembrane region" description="Helical" evidence="6">
    <location>
        <begin position="243"/>
        <end position="266"/>
    </location>
</feature>
<comment type="subcellular location">
    <subcellularLocation>
        <location evidence="1">Membrane</location>
        <topology evidence="1">Multi-pass membrane protein</topology>
    </subcellularLocation>
</comment>
<dbReference type="InterPro" id="IPR036259">
    <property type="entry name" value="MFS_trans_sf"/>
</dbReference>
<evidence type="ECO:0000313" key="9">
    <source>
        <dbReference type="Proteomes" id="UP000001056"/>
    </source>
</evidence>
<dbReference type="GO" id="GO:0005886">
    <property type="term" value="C:plasma membrane"/>
    <property type="evidence" value="ECO:0007669"/>
    <property type="project" value="TreeGrafter"/>
</dbReference>
<evidence type="ECO:0000256" key="3">
    <source>
        <dbReference type="ARBA" id="ARBA00022989"/>
    </source>
</evidence>
<feature type="transmembrane region" description="Helical" evidence="6">
    <location>
        <begin position="211"/>
        <end position="231"/>
    </location>
</feature>
<dbReference type="Proteomes" id="UP000001056">
    <property type="component" value="Unassembled WGS sequence"/>
</dbReference>
<proteinExistence type="predicted"/>
<feature type="transmembrane region" description="Helical" evidence="6">
    <location>
        <begin position="411"/>
        <end position="438"/>
    </location>
</feature>
<feature type="transmembrane region" description="Helical" evidence="6">
    <location>
        <begin position="450"/>
        <end position="471"/>
    </location>
</feature>
<feature type="transmembrane region" description="Helical" evidence="6">
    <location>
        <begin position="353"/>
        <end position="373"/>
    </location>
</feature>
<name>Q2H3G7_CHAGB</name>
<organism evidence="8 9">
    <name type="scientific">Chaetomium globosum (strain ATCC 6205 / CBS 148.51 / DSM 1962 / NBRC 6347 / NRRL 1970)</name>
    <name type="common">Soil fungus</name>
    <dbReference type="NCBI Taxonomy" id="306901"/>
    <lineage>
        <taxon>Eukaryota</taxon>
        <taxon>Fungi</taxon>
        <taxon>Dikarya</taxon>
        <taxon>Ascomycota</taxon>
        <taxon>Pezizomycotina</taxon>
        <taxon>Sordariomycetes</taxon>
        <taxon>Sordariomycetidae</taxon>
        <taxon>Sordariales</taxon>
        <taxon>Chaetomiaceae</taxon>
        <taxon>Chaetomium</taxon>
    </lineage>
</organism>
<feature type="transmembrane region" description="Helical" evidence="6">
    <location>
        <begin position="91"/>
        <end position="111"/>
    </location>
</feature>
<feature type="compositionally biased region" description="Polar residues" evidence="5">
    <location>
        <begin position="12"/>
        <end position="22"/>
    </location>
</feature>
<evidence type="ECO:0000313" key="8">
    <source>
        <dbReference type="EMBL" id="EAQ90179.1"/>
    </source>
</evidence>
<dbReference type="PANTHER" id="PTHR23501:SF195">
    <property type="entry name" value="PEP5"/>
    <property type="match status" value="1"/>
</dbReference>
<accession>Q2H3G7</accession>
<keyword evidence="3 6" id="KW-1133">Transmembrane helix</keyword>
<protein>
    <recommendedName>
        <fullName evidence="7">Major facilitator superfamily (MFS) profile domain-containing protein</fullName>
    </recommendedName>
</protein>
<feature type="transmembrane region" description="Helical" evidence="6">
    <location>
        <begin position="526"/>
        <end position="543"/>
    </location>
</feature>
<dbReference type="OrthoDB" id="10021397at2759"/>
<sequence>MSFASAEKEVRSSLSSQPQPQATDIVESAASQDGLSTPGAPGASEPPANTPVQLALILVALCLAVFLAAIDSVIITPAMPTITKELNASDAGFAWIGSAYLLALSATSPFWSKVSDIFGRKPILIVANVIYLIGSLVAALSNSLVMLIAARAVQGTGGGGLITLVEISVGDMFSQRERGLFYGIYGAVWAVSTAIGPVIGGVFTERATWRWCFWFNLPFDALSLIITIIFLHTHNPKTPLVKGLIAIDWVGSVLIIGATLMFLIGLDSGGVSHPWGSAFVICLILFGVVAYVLFGIYERYARYPVIPRRIFVGLSRSCIFGVVFCHGAGFIAPIFFLPLYFQVALGATPIQSGVWMLAIAISFTLSGIIMGIVIQRTGHYLWIIRGSMALFTLAVGLMVTFGPTRDWPRIIIFQILLAAGIGANMQTLVIAIQALVAPEDIGVATGTLNFVRNIATAISVVLGQVIFQSMLANHTIDLEDSGIPSDVVHRLVNGGAISGFGLTDGFTKPQRTAYATAFSDAMSKMWIFYTVLIFVGFLLSFGIRKKELMTSHQVTKTGLDAEEAKRRKFETPKDGSDAVASIDQKPPVLLWKGEGNDSSQILLVVKVFWESSTGTATVGFVHAGGGTWASSSLRYAPRPSNGKLALDKDDVCHKNLSLASHSYNSICDYARRFIQECGLDIEKVNSEVADLDLVVSLESSLVHERPVRAEATDVAGSVGNVNVPGRYEPVSQKLLVRSRPEIPAARSFKI</sequence>
<feature type="transmembrane region" description="Helical" evidence="6">
    <location>
        <begin position="179"/>
        <end position="199"/>
    </location>
</feature>
<dbReference type="Gene3D" id="1.20.1250.20">
    <property type="entry name" value="MFS general substrate transporter like domains"/>
    <property type="match status" value="1"/>
</dbReference>
<dbReference type="AlphaFoldDB" id="Q2H3G7"/>
<feature type="compositionally biased region" description="Basic and acidic residues" evidence="5">
    <location>
        <begin position="1"/>
        <end position="11"/>
    </location>
</feature>
<dbReference type="OMA" id="IYGAVWA"/>
<dbReference type="SUPFAM" id="SSF103473">
    <property type="entry name" value="MFS general substrate transporter"/>
    <property type="match status" value="2"/>
</dbReference>
<evidence type="ECO:0000256" key="2">
    <source>
        <dbReference type="ARBA" id="ARBA00022692"/>
    </source>
</evidence>
<evidence type="ECO:0000256" key="1">
    <source>
        <dbReference type="ARBA" id="ARBA00004141"/>
    </source>
</evidence>
<evidence type="ECO:0000256" key="6">
    <source>
        <dbReference type="SAM" id="Phobius"/>
    </source>
</evidence>
<dbReference type="Pfam" id="PF07690">
    <property type="entry name" value="MFS_1"/>
    <property type="match status" value="1"/>
</dbReference>
<dbReference type="eggNOG" id="KOG0254">
    <property type="taxonomic scope" value="Eukaryota"/>
</dbReference>
<dbReference type="VEuPathDB" id="FungiDB:CHGG_06798"/>
<feature type="transmembrane region" description="Helical" evidence="6">
    <location>
        <begin position="318"/>
        <end position="341"/>
    </location>
</feature>
<keyword evidence="4 6" id="KW-0472">Membrane</keyword>
<gene>
    <name evidence="8" type="ORF">CHGG_06798</name>
</gene>
<dbReference type="CDD" id="cd17502">
    <property type="entry name" value="MFS_Azr1_MDR_like"/>
    <property type="match status" value="1"/>
</dbReference>
<feature type="region of interest" description="Disordered" evidence="5">
    <location>
        <begin position="1"/>
        <end position="46"/>
    </location>
</feature>
<evidence type="ECO:0000259" key="7">
    <source>
        <dbReference type="PROSITE" id="PS50850"/>
    </source>
</evidence>
<evidence type="ECO:0000256" key="4">
    <source>
        <dbReference type="ARBA" id="ARBA00023136"/>
    </source>
</evidence>
<dbReference type="PRINTS" id="PR01036">
    <property type="entry name" value="TCRTETB"/>
</dbReference>
<dbReference type="EMBL" id="CH408031">
    <property type="protein sequence ID" value="EAQ90179.1"/>
    <property type="molecule type" value="Genomic_DNA"/>
</dbReference>
<dbReference type="GO" id="GO:0022857">
    <property type="term" value="F:transmembrane transporter activity"/>
    <property type="evidence" value="ECO:0007669"/>
    <property type="project" value="InterPro"/>
</dbReference>
<dbReference type="PROSITE" id="PS50850">
    <property type="entry name" value="MFS"/>
    <property type="match status" value="1"/>
</dbReference>